<dbReference type="Proteomes" id="UP000001074">
    <property type="component" value="Unassembled WGS sequence"/>
</dbReference>
<keyword evidence="4" id="KW-1185">Reference proteome</keyword>
<evidence type="ECO:0000313" key="3">
    <source>
        <dbReference type="Ensembl" id="ENSMLUP00000022012.1"/>
    </source>
</evidence>
<dbReference type="Pfam" id="PF01454">
    <property type="entry name" value="MAGE"/>
    <property type="match status" value="1"/>
</dbReference>
<dbReference type="Ensembl" id="ENSMLUT00000026417.1">
    <property type="protein sequence ID" value="ENSMLUP00000022012.1"/>
    <property type="gene ID" value="ENSMLUG00000030314.1"/>
</dbReference>
<feature type="compositionally biased region" description="Low complexity" evidence="1">
    <location>
        <begin position="36"/>
        <end position="47"/>
    </location>
</feature>
<dbReference type="InterPro" id="IPR037445">
    <property type="entry name" value="MAGE"/>
</dbReference>
<name>G1QE79_MYOLU</name>
<reference evidence="3" key="2">
    <citation type="submission" date="2025-08" db="UniProtKB">
        <authorList>
            <consortium name="Ensembl"/>
        </authorList>
    </citation>
    <scope>IDENTIFICATION</scope>
</reference>
<evidence type="ECO:0000256" key="1">
    <source>
        <dbReference type="SAM" id="MobiDB-lite"/>
    </source>
</evidence>
<dbReference type="STRING" id="59463.ENSMLUP00000022012"/>
<dbReference type="InterPro" id="IPR041899">
    <property type="entry name" value="MAGE_WH2"/>
</dbReference>
<dbReference type="Gene3D" id="1.10.10.1210">
    <property type="entry name" value="MAGE homology domain, winged helix WH2 motif"/>
    <property type="match status" value="1"/>
</dbReference>
<dbReference type="PROSITE" id="PS50838">
    <property type="entry name" value="MAGE"/>
    <property type="match status" value="1"/>
</dbReference>
<dbReference type="PANTHER" id="PTHR11736">
    <property type="entry name" value="MELANOMA-ASSOCIATED ANTIGEN MAGE ANTIGEN"/>
    <property type="match status" value="1"/>
</dbReference>
<dbReference type="FunFam" id="1.10.10.1200:FF:000007">
    <property type="entry name" value="Melanoma-associated antigen C2"/>
    <property type="match status" value="1"/>
</dbReference>
<evidence type="ECO:0000259" key="2">
    <source>
        <dbReference type="PROSITE" id="PS50838"/>
    </source>
</evidence>
<dbReference type="GO" id="GO:0000122">
    <property type="term" value="P:negative regulation of transcription by RNA polymerase II"/>
    <property type="evidence" value="ECO:0007669"/>
    <property type="project" value="TreeGrafter"/>
</dbReference>
<dbReference type="InterPro" id="IPR041898">
    <property type="entry name" value="MAGE_WH1"/>
</dbReference>
<feature type="compositionally biased region" description="Basic and acidic residues" evidence="1">
    <location>
        <begin position="1"/>
        <end position="21"/>
    </location>
</feature>
<sequence length="313" mass="34561">RGKKEVNPRAREKPDRPKLEAGRVLMPTSSEEGDESSSSSFSSEVSSLGTPEPALSQEPQGATAAISSPRKAGASGGGASGGGASGAGASGAGSWSDEPRRSPLDQKAMLLAQFMLRKYNMKQPITREDMMKHVVRKHKSYFQEILKRATELMVLVFGIDVKEADPAGQSYVLVSKLHHRGDSSLHGKIMPKKGLLMTILCVIFMKGNCATEEEIWDVLNAMGIHAGKEHNLHGEPTKLITEDLVKEGYLEYRLVPHSDPPSHEFLWGPQAYAETSKMEVLEFLAKLHDTQPSAFPHWYEEARQDELERTRQR</sequence>
<feature type="region of interest" description="Disordered" evidence="1">
    <location>
        <begin position="1"/>
        <end position="101"/>
    </location>
</feature>
<feature type="compositionally biased region" description="Gly residues" evidence="1">
    <location>
        <begin position="74"/>
        <end position="91"/>
    </location>
</feature>
<dbReference type="EMBL" id="AAPE02010446">
    <property type="status" value="NOT_ANNOTATED_CDS"/>
    <property type="molecule type" value="Genomic_DNA"/>
</dbReference>
<dbReference type="OMA" id="WSDEPRR"/>
<accession>G1QE79</accession>
<dbReference type="HOGENOM" id="CLU_039582_1_0_1"/>
<dbReference type="PANTHER" id="PTHR11736:SF69">
    <property type="entry name" value="MAGE DOMAIN-CONTAINING PROTEIN"/>
    <property type="match status" value="1"/>
</dbReference>
<dbReference type="InParanoid" id="G1QE79"/>
<reference evidence="3 4" key="1">
    <citation type="journal article" date="2011" name="Nature">
        <title>A high-resolution map of human evolutionary constraint using 29 mammals.</title>
        <authorList>
            <person name="Lindblad-Toh K."/>
            <person name="Garber M."/>
            <person name="Zuk O."/>
            <person name="Lin M.F."/>
            <person name="Parker B.J."/>
            <person name="Washietl S."/>
            <person name="Kheradpour P."/>
            <person name="Ernst J."/>
            <person name="Jordan G."/>
            <person name="Mauceli E."/>
            <person name="Ward L.D."/>
            <person name="Lowe C.B."/>
            <person name="Holloway A.K."/>
            <person name="Clamp M."/>
            <person name="Gnerre S."/>
            <person name="Alfoldi J."/>
            <person name="Beal K."/>
            <person name="Chang J."/>
            <person name="Clawson H."/>
            <person name="Cuff J."/>
            <person name="Di Palma F."/>
            <person name="Fitzgerald S."/>
            <person name="Flicek P."/>
            <person name="Guttman M."/>
            <person name="Hubisz M.J."/>
            <person name="Jaffe D.B."/>
            <person name="Jungreis I."/>
            <person name="Kent W.J."/>
            <person name="Kostka D."/>
            <person name="Lara M."/>
            <person name="Martins A.L."/>
            <person name="Massingham T."/>
            <person name="Moltke I."/>
            <person name="Raney B.J."/>
            <person name="Rasmussen M.D."/>
            <person name="Robinson J."/>
            <person name="Stark A."/>
            <person name="Vilella A.J."/>
            <person name="Wen J."/>
            <person name="Xie X."/>
            <person name="Zody M.C."/>
            <person name="Baldwin J."/>
            <person name="Bloom T."/>
            <person name="Chin C.W."/>
            <person name="Heiman D."/>
            <person name="Nicol R."/>
            <person name="Nusbaum C."/>
            <person name="Young S."/>
            <person name="Wilkinson J."/>
            <person name="Worley K.C."/>
            <person name="Kovar C.L."/>
            <person name="Muzny D.M."/>
            <person name="Gibbs R.A."/>
            <person name="Cree A."/>
            <person name="Dihn H.H."/>
            <person name="Fowler G."/>
            <person name="Jhangiani S."/>
            <person name="Joshi V."/>
            <person name="Lee S."/>
            <person name="Lewis L.R."/>
            <person name="Nazareth L.V."/>
            <person name="Okwuonu G."/>
            <person name="Santibanez J."/>
            <person name="Warren W.C."/>
            <person name="Mardis E.R."/>
            <person name="Weinstock G.M."/>
            <person name="Wilson R.K."/>
            <person name="Delehaunty K."/>
            <person name="Dooling D."/>
            <person name="Fronik C."/>
            <person name="Fulton L."/>
            <person name="Fulton B."/>
            <person name="Graves T."/>
            <person name="Minx P."/>
            <person name="Sodergren E."/>
            <person name="Birney E."/>
            <person name="Margulies E.H."/>
            <person name="Herrero J."/>
            <person name="Green E.D."/>
            <person name="Haussler D."/>
            <person name="Siepel A."/>
            <person name="Goldman N."/>
            <person name="Pollard K.S."/>
            <person name="Pedersen J.S."/>
            <person name="Lander E.S."/>
            <person name="Kellis M."/>
        </authorList>
    </citation>
    <scope>NUCLEOTIDE SEQUENCE [LARGE SCALE GENOMIC DNA]</scope>
</reference>
<dbReference type="GeneTree" id="ENSGT00940000165324"/>
<dbReference type="AlphaFoldDB" id="G1QE79"/>
<dbReference type="FunFam" id="1.10.10.1210:FF:000001">
    <property type="entry name" value="melanoma-associated antigen D1"/>
    <property type="match status" value="1"/>
</dbReference>
<organism evidence="3 4">
    <name type="scientific">Myotis lucifugus</name>
    <name type="common">Little brown bat</name>
    <dbReference type="NCBI Taxonomy" id="59463"/>
    <lineage>
        <taxon>Eukaryota</taxon>
        <taxon>Metazoa</taxon>
        <taxon>Chordata</taxon>
        <taxon>Craniata</taxon>
        <taxon>Vertebrata</taxon>
        <taxon>Euteleostomi</taxon>
        <taxon>Mammalia</taxon>
        <taxon>Eutheria</taxon>
        <taxon>Laurasiatheria</taxon>
        <taxon>Chiroptera</taxon>
        <taxon>Yangochiroptera</taxon>
        <taxon>Vespertilionidae</taxon>
        <taxon>Myotis</taxon>
    </lineage>
</organism>
<proteinExistence type="predicted"/>
<dbReference type="GO" id="GO:0005634">
    <property type="term" value="C:nucleus"/>
    <property type="evidence" value="ECO:0007669"/>
    <property type="project" value="TreeGrafter"/>
</dbReference>
<feature type="domain" description="MAGE" evidence="2">
    <location>
        <begin position="104"/>
        <end position="302"/>
    </location>
</feature>
<protein>
    <recommendedName>
        <fullName evidence="2">MAGE domain-containing protein</fullName>
    </recommendedName>
</protein>
<dbReference type="InterPro" id="IPR002190">
    <property type="entry name" value="MHD_dom"/>
</dbReference>
<reference evidence="3" key="3">
    <citation type="submission" date="2025-09" db="UniProtKB">
        <authorList>
            <consortium name="Ensembl"/>
        </authorList>
    </citation>
    <scope>IDENTIFICATION</scope>
</reference>
<evidence type="ECO:0000313" key="4">
    <source>
        <dbReference type="Proteomes" id="UP000001074"/>
    </source>
</evidence>
<dbReference type="eggNOG" id="KOG4562">
    <property type="taxonomic scope" value="Eukaryota"/>
</dbReference>
<dbReference type="Gene3D" id="1.10.10.1200">
    <property type="entry name" value="MAGE homology domain, winged helix WH1 motif"/>
    <property type="match status" value="1"/>
</dbReference>
<dbReference type="SMART" id="SM01373">
    <property type="entry name" value="MAGE"/>
    <property type="match status" value="1"/>
</dbReference>